<dbReference type="PANTHER" id="PTHR16199">
    <property type="entry name" value="CONDENSIN-2 COMPLEX SUBUNIT G2"/>
    <property type="match status" value="1"/>
</dbReference>
<organism evidence="1 2">
    <name type="scientific">Cryptosporidium xiaoi</name>
    <dbReference type="NCBI Taxonomy" id="659607"/>
    <lineage>
        <taxon>Eukaryota</taxon>
        <taxon>Sar</taxon>
        <taxon>Alveolata</taxon>
        <taxon>Apicomplexa</taxon>
        <taxon>Conoidasida</taxon>
        <taxon>Coccidia</taxon>
        <taxon>Eucoccidiorida</taxon>
        <taxon>Eimeriorina</taxon>
        <taxon>Cryptosporidiidae</taxon>
        <taxon>Cryptosporidium</taxon>
    </lineage>
</organism>
<dbReference type="GO" id="GO:0000796">
    <property type="term" value="C:condensin complex"/>
    <property type="evidence" value="ECO:0007669"/>
    <property type="project" value="TreeGrafter"/>
</dbReference>
<reference evidence="1 2" key="1">
    <citation type="submission" date="2023-10" db="EMBL/GenBank/DDBJ databases">
        <title>Comparative genomics analysis reveals potential genetic determinants of host preference in Cryptosporidium xiaoi.</title>
        <authorList>
            <person name="Xiao L."/>
            <person name="Li J."/>
        </authorList>
    </citation>
    <scope>NUCLEOTIDE SEQUENCE [LARGE SCALE GENOMIC DNA]</scope>
    <source>
        <strain evidence="1 2">52996</strain>
    </source>
</reference>
<protein>
    <submittedName>
        <fullName evidence="1">Phosphatase regulator like HEAT repeats containing that folds into a alpha-alpha superhelix</fullName>
    </submittedName>
</protein>
<dbReference type="SUPFAM" id="SSF48371">
    <property type="entry name" value="ARM repeat"/>
    <property type="match status" value="1"/>
</dbReference>
<dbReference type="InterPro" id="IPR016024">
    <property type="entry name" value="ARM-type_fold"/>
</dbReference>
<proteinExistence type="predicted"/>
<evidence type="ECO:0000313" key="1">
    <source>
        <dbReference type="EMBL" id="KAK6590682.1"/>
    </source>
</evidence>
<dbReference type="GO" id="GO:0000070">
    <property type="term" value="P:mitotic sister chromatid segregation"/>
    <property type="evidence" value="ECO:0007669"/>
    <property type="project" value="TreeGrafter"/>
</dbReference>
<comment type="caution">
    <text evidence="1">The sequence shown here is derived from an EMBL/GenBank/DDBJ whole genome shotgun (WGS) entry which is preliminary data.</text>
</comment>
<keyword evidence="2" id="KW-1185">Reference proteome</keyword>
<evidence type="ECO:0000313" key="2">
    <source>
        <dbReference type="Proteomes" id="UP001311799"/>
    </source>
</evidence>
<accession>A0AAV9Y363</accession>
<dbReference type="AlphaFoldDB" id="A0AAV9Y363"/>
<dbReference type="Pfam" id="PF12422">
    <property type="entry name" value="Condensin2nSMC"/>
    <property type="match status" value="1"/>
</dbReference>
<name>A0AAV9Y363_9CRYT</name>
<dbReference type="InterPro" id="IPR024741">
    <property type="entry name" value="Condensin2_G2"/>
</dbReference>
<sequence length="835" mass="95967">MSDCTSGNKKKNQYKISEIISFNRSIRNFINSKSNEELRQIIDSCLNSATIVKNTEGQNFISKLIAEIGVEIHEYIIEKIKTIIVKINTNLLMSYGKILFLVWNEYRIENKNEEIQDLERRVQETYCLGSIKLNPVIAVRVRFLLHYFHDNRDQAEVNNLLVRLYDPIIWRYLSVANWKVRLNSTALFAILFPLIDSSLGQREYKMELDRQYQIFQNLLTDNSSEVRAAAVQSVCRVLTLYWEITPIEKIQELLNIITSKCMSDKSSQCVRIAVISGIDVILNNPFSLTIMSKYLPKICVNLHDVDSEVRYHVALLILKISRIEGMDYSKIISKKQILSRISKEYIIYQIKQSSFYIKNGYYCNYTLNLNKESPNSISEQESVFETLRVARILSELLTPSIFTKKTLKEQIKYCHYFCDQCPIGMVGYFSSLKVGIDESIGKVIADADLLKLAVSLIKTTILSYNKGKLSYEKSKILLISCKEILEIIFYFRRDIESAKSDSINVENERIEVGINFFVNNCTDELVSKVSSDDKLWTSVIQLFSNQSDSFGKHYPKLSNIIVSEFWRIIIRQVKDYLNHSGSLDLRLNVIVPLSIKWGLISETLPGITSGTEDFLSENYDKIDLSRIFVSKDVKLKNQEAGLFCLFSLHSILKFNEARKYFMGNKRLSLLLGSLGKRIIEFYCRSSCEITTNGIVLQRCKELLIFIVNSITEEEGLDNILIMAMESITIANSKNDSPEFLISHFELLTTLMAFVTSGSASNKELIDKISSFDKQMVDFVGKLTDLNLSNEHNKKRIQQGVHIYIFGIRRLIGKSSIESCEVIEKLKLEAEKPVEE</sequence>
<dbReference type="Proteomes" id="UP001311799">
    <property type="component" value="Unassembled WGS sequence"/>
</dbReference>
<dbReference type="InterPro" id="IPR011989">
    <property type="entry name" value="ARM-like"/>
</dbReference>
<dbReference type="GO" id="GO:0005634">
    <property type="term" value="C:nucleus"/>
    <property type="evidence" value="ECO:0007669"/>
    <property type="project" value="InterPro"/>
</dbReference>
<dbReference type="Gene3D" id="1.25.10.10">
    <property type="entry name" value="Leucine-rich Repeat Variant"/>
    <property type="match status" value="1"/>
</dbReference>
<dbReference type="PANTHER" id="PTHR16199:SF4">
    <property type="entry name" value="CONDENSIN-2 COMPLEX SUBUNIT G2"/>
    <property type="match status" value="1"/>
</dbReference>
<dbReference type="EMBL" id="JAWDEY010000005">
    <property type="protein sequence ID" value="KAK6590682.1"/>
    <property type="molecule type" value="Genomic_DNA"/>
</dbReference>
<gene>
    <name evidence="1" type="ORF">RS030_142109</name>
</gene>